<dbReference type="EMBL" id="BSXW01000130">
    <property type="protein sequence ID" value="GMF12757.1"/>
    <property type="molecule type" value="Genomic_DNA"/>
</dbReference>
<feature type="transmembrane region" description="Helical" evidence="1">
    <location>
        <begin position="118"/>
        <end position="139"/>
    </location>
</feature>
<comment type="caution">
    <text evidence="2">The sequence shown here is derived from an EMBL/GenBank/DDBJ whole genome shotgun (WGS) entry which is preliminary data.</text>
</comment>
<name>A0A9W6TGV3_9STRA</name>
<organism evidence="2 3">
    <name type="scientific">Phytophthora lilii</name>
    <dbReference type="NCBI Taxonomy" id="2077276"/>
    <lineage>
        <taxon>Eukaryota</taxon>
        <taxon>Sar</taxon>
        <taxon>Stramenopiles</taxon>
        <taxon>Oomycota</taxon>
        <taxon>Peronosporomycetes</taxon>
        <taxon>Peronosporales</taxon>
        <taxon>Peronosporaceae</taxon>
        <taxon>Phytophthora</taxon>
    </lineage>
</organism>
<evidence type="ECO:0000313" key="2">
    <source>
        <dbReference type="EMBL" id="GMF12757.1"/>
    </source>
</evidence>
<dbReference type="Proteomes" id="UP001165083">
    <property type="component" value="Unassembled WGS sequence"/>
</dbReference>
<keyword evidence="1" id="KW-0472">Membrane</keyword>
<feature type="transmembrane region" description="Helical" evidence="1">
    <location>
        <begin position="35"/>
        <end position="57"/>
    </location>
</feature>
<accession>A0A9W6TGV3</accession>
<feature type="transmembrane region" description="Helical" evidence="1">
    <location>
        <begin position="160"/>
        <end position="182"/>
    </location>
</feature>
<gene>
    <name evidence="2" type="ORF">Plil01_000332400</name>
</gene>
<feature type="transmembrane region" description="Helical" evidence="1">
    <location>
        <begin position="194"/>
        <end position="216"/>
    </location>
</feature>
<keyword evidence="1" id="KW-0812">Transmembrane</keyword>
<proteinExistence type="predicted"/>
<feature type="transmembrane region" description="Helical" evidence="1">
    <location>
        <begin position="78"/>
        <end position="98"/>
    </location>
</feature>
<keyword evidence="1" id="KW-1133">Transmembrane helix</keyword>
<evidence type="ECO:0000313" key="3">
    <source>
        <dbReference type="Proteomes" id="UP001165083"/>
    </source>
</evidence>
<dbReference type="AlphaFoldDB" id="A0A9W6TGV3"/>
<dbReference type="OrthoDB" id="124973at2759"/>
<sequence length="224" mass="24678">MSNSSVANTSLVEQPTVTLAPAITSSSSSSDQWRVFLGLALLAAAYVLRVEVVRFCLRVARRVLPALFAWLHEFEKMLLRPLSWVVFVLLAWFSAYVMDLEALLDADPGTLQSLVTLLLGPPLVWTVICLCNYVTWGIVRVQGWGRAVSKDDDDYSRVMIITEGIGVIKVLLVAAVVSTCIVDEIGRFTDFESGQVSTVAVIMVEFVFVFGAHSWVGGQDTCWN</sequence>
<evidence type="ECO:0000256" key="1">
    <source>
        <dbReference type="SAM" id="Phobius"/>
    </source>
</evidence>
<keyword evidence="3" id="KW-1185">Reference proteome</keyword>
<protein>
    <submittedName>
        <fullName evidence="2">Unnamed protein product</fullName>
    </submittedName>
</protein>
<reference evidence="2" key="1">
    <citation type="submission" date="2023-04" db="EMBL/GenBank/DDBJ databases">
        <title>Phytophthora lilii NBRC 32176.</title>
        <authorList>
            <person name="Ichikawa N."/>
            <person name="Sato H."/>
            <person name="Tonouchi N."/>
        </authorList>
    </citation>
    <scope>NUCLEOTIDE SEQUENCE</scope>
    <source>
        <strain evidence="2">NBRC 32176</strain>
    </source>
</reference>